<feature type="repeat" description="WD" evidence="4">
    <location>
        <begin position="413"/>
        <end position="454"/>
    </location>
</feature>
<dbReference type="Proteomes" id="UP000002640">
    <property type="component" value="Unassembled WGS sequence"/>
</dbReference>
<dbReference type="Gene3D" id="2.130.10.10">
    <property type="entry name" value="YVTN repeat-like/Quinoprotein amine dehydrogenase"/>
    <property type="match status" value="4"/>
</dbReference>
<dbReference type="PANTHER" id="PTHR44324:SF4">
    <property type="entry name" value="WD40 REPEAT DOMAIN 95"/>
    <property type="match status" value="1"/>
</dbReference>
<dbReference type="PROSITE" id="PS50082">
    <property type="entry name" value="WD_REPEATS_2"/>
    <property type="match status" value="3"/>
</dbReference>
<evidence type="ECO:0000259" key="6">
    <source>
        <dbReference type="PROSITE" id="PS50222"/>
    </source>
</evidence>
<dbReference type="InterPro" id="IPR019775">
    <property type="entry name" value="WD40_repeat_CS"/>
</dbReference>
<evidence type="ECO:0000313" key="8">
    <source>
        <dbReference type="Proteomes" id="UP000002640"/>
    </source>
</evidence>
<dbReference type="InterPro" id="IPR002048">
    <property type="entry name" value="EF_hand_dom"/>
</dbReference>
<evidence type="ECO:0000256" key="4">
    <source>
        <dbReference type="PROSITE-ProRule" id="PRU00221"/>
    </source>
</evidence>
<dbReference type="InterPro" id="IPR015943">
    <property type="entry name" value="WD40/YVTN_repeat-like_dom_sf"/>
</dbReference>
<dbReference type="SUPFAM" id="SSF47473">
    <property type="entry name" value="EF-hand"/>
    <property type="match status" value="1"/>
</dbReference>
<feature type="compositionally biased region" description="Low complexity" evidence="5">
    <location>
        <begin position="633"/>
        <end position="642"/>
    </location>
</feature>
<dbReference type="PROSITE" id="PS00018">
    <property type="entry name" value="EF_HAND_1"/>
    <property type="match status" value="1"/>
</dbReference>
<dbReference type="Gene3D" id="1.10.238.10">
    <property type="entry name" value="EF-hand"/>
    <property type="match status" value="1"/>
</dbReference>
<feature type="compositionally biased region" description="Acidic residues" evidence="5">
    <location>
        <begin position="798"/>
        <end position="807"/>
    </location>
</feature>
<keyword evidence="8" id="KW-1185">Reference proteome</keyword>
<dbReference type="InterPro" id="IPR051242">
    <property type="entry name" value="WD-EF-hand_domain"/>
</dbReference>
<organism evidence="7 8">
    <name type="scientific">Phytophthora sojae (strain P6497)</name>
    <name type="common">Soybean stem and root rot agent</name>
    <name type="synonym">Phytophthora megasperma f. sp. glycines</name>
    <dbReference type="NCBI Taxonomy" id="1094619"/>
    <lineage>
        <taxon>Eukaryota</taxon>
        <taxon>Sar</taxon>
        <taxon>Stramenopiles</taxon>
        <taxon>Oomycota</taxon>
        <taxon>Peronosporomycetes</taxon>
        <taxon>Peronosporales</taxon>
        <taxon>Peronosporaceae</taxon>
        <taxon>Phytophthora</taxon>
    </lineage>
</organism>
<dbReference type="PROSITE" id="PS50222">
    <property type="entry name" value="EF_HAND_2"/>
    <property type="match status" value="1"/>
</dbReference>
<evidence type="ECO:0000256" key="3">
    <source>
        <dbReference type="ARBA" id="ARBA00022837"/>
    </source>
</evidence>
<feature type="region of interest" description="Disordered" evidence="5">
    <location>
        <begin position="789"/>
        <end position="822"/>
    </location>
</feature>
<feature type="compositionally biased region" description="Low complexity" evidence="5">
    <location>
        <begin position="286"/>
        <end position="303"/>
    </location>
</feature>
<keyword evidence="2" id="KW-0677">Repeat</keyword>
<dbReference type="AlphaFoldDB" id="G5A7B2"/>
<feature type="compositionally biased region" description="Pro residues" evidence="5">
    <location>
        <begin position="693"/>
        <end position="703"/>
    </location>
</feature>
<gene>
    <name evidence="7" type="ORF">PHYSODRAFT_524864</name>
</gene>
<dbReference type="SMART" id="SM00320">
    <property type="entry name" value="WD40"/>
    <property type="match status" value="10"/>
</dbReference>
<feature type="region of interest" description="Disordered" evidence="5">
    <location>
        <begin position="681"/>
        <end position="742"/>
    </location>
</feature>
<keyword evidence="3" id="KW-0106">Calcium</keyword>
<feature type="compositionally biased region" description="Basic residues" evidence="5">
    <location>
        <begin position="813"/>
        <end position="822"/>
    </location>
</feature>
<feature type="region of interest" description="Disordered" evidence="5">
    <location>
        <begin position="617"/>
        <end position="645"/>
    </location>
</feature>
<feature type="repeat" description="WD" evidence="4">
    <location>
        <begin position="822"/>
        <end position="862"/>
    </location>
</feature>
<feature type="repeat" description="WD" evidence="4">
    <location>
        <begin position="370"/>
        <end position="411"/>
    </location>
</feature>
<dbReference type="InParanoid" id="G5A7B2"/>
<dbReference type="OMA" id="CLMTATT"/>
<protein>
    <recommendedName>
        <fullName evidence="6">EF-hand domain-containing protein</fullName>
    </recommendedName>
</protein>
<dbReference type="GeneID" id="20660809"/>
<dbReference type="RefSeq" id="XP_009535850.1">
    <property type="nucleotide sequence ID" value="XM_009537555.1"/>
</dbReference>
<name>G5A7B2_PHYSP</name>
<evidence type="ECO:0000256" key="1">
    <source>
        <dbReference type="ARBA" id="ARBA00022574"/>
    </source>
</evidence>
<feature type="domain" description="EF-hand" evidence="6">
    <location>
        <begin position="53"/>
        <end position="88"/>
    </location>
</feature>
<proteinExistence type="predicted"/>
<evidence type="ECO:0000313" key="7">
    <source>
        <dbReference type="EMBL" id="EGZ09217.1"/>
    </source>
</evidence>
<dbReference type="PROSITE" id="PS00678">
    <property type="entry name" value="WD_REPEATS_1"/>
    <property type="match status" value="1"/>
</dbReference>
<keyword evidence="1 4" id="KW-0853">WD repeat</keyword>
<dbReference type="InterPro" id="IPR036322">
    <property type="entry name" value="WD40_repeat_dom_sf"/>
</dbReference>
<reference evidence="7 8" key="1">
    <citation type="journal article" date="2006" name="Science">
        <title>Phytophthora genome sequences uncover evolutionary origins and mechanisms of pathogenesis.</title>
        <authorList>
            <person name="Tyler B.M."/>
            <person name="Tripathy S."/>
            <person name="Zhang X."/>
            <person name="Dehal P."/>
            <person name="Jiang R.H."/>
            <person name="Aerts A."/>
            <person name="Arredondo F.D."/>
            <person name="Baxter L."/>
            <person name="Bensasson D."/>
            <person name="Beynon J.L."/>
            <person name="Chapman J."/>
            <person name="Damasceno C.M."/>
            <person name="Dorrance A.E."/>
            <person name="Dou D."/>
            <person name="Dickerman A.W."/>
            <person name="Dubchak I.L."/>
            <person name="Garbelotto M."/>
            <person name="Gijzen M."/>
            <person name="Gordon S.G."/>
            <person name="Govers F."/>
            <person name="Grunwald N.J."/>
            <person name="Huang W."/>
            <person name="Ivors K.L."/>
            <person name="Jones R.W."/>
            <person name="Kamoun S."/>
            <person name="Krampis K."/>
            <person name="Lamour K.H."/>
            <person name="Lee M.K."/>
            <person name="McDonald W.H."/>
            <person name="Medina M."/>
            <person name="Meijer H.J."/>
            <person name="Nordberg E.K."/>
            <person name="Maclean D.J."/>
            <person name="Ospina-Giraldo M.D."/>
            <person name="Morris P.F."/>
            <person name="Phuntumart V."/>
            <person name="Putnam N.H."/>
            <person name="Rash S."/>
            <person name="Rose J.K."/>
            <person name="Sakihama Y."/>
            <person name="Salamov A.A."/>
            <person name="Savidor A."/>
            <person name="Scheuring C.F."/>
            <person name="Smith B.M."/>
            <person name="Sobral B.W."/>
            <person name="Terry A."/>
            <person name="Torto-Alalibo T.A."/>
            <person name="Win J."/>
            <person name="Xu Z."/>
            <person name="Zhang H."/>
            <person name="Grigoriev I.V."/>
            <person name="Rokhsar D.S."/>
            <person name="Boore J.L."/>
        </authorList>
    </citation>
    <scope>NUCLEOTIDE SEQUENCE [LARGE SCALE GENOMIC DNA]</scope>
    <source>
        <strain evidence="7 8">P6497</strain>
    </source>
</reference>
<dbReference type="KEGG" id="psoj:PHYSODRAFT_524864"/>
<dbReference type="STRING" id="1094619.G5A7B2"/>
<evidence type="ECO:0000256" key="5">
    <source>
        <dbReference type="SAM" id="MobiDB-lite"/>
    </source>
</evidence>
<dbReference type="PANTHER" id="PTHR44324">
    <property type="entry name" value="WD40 REPEAT DOMAIN 95"/>
    <property type="match status" value="1"/>
</dbReference>
<dbReference type="GO" id="GO:0005509">
    <property type="term" value="F:calcium ion binding"/>
    <property type="evidence" value="ECO:0007669"/>
    <property type="project" value="InterPro"/>
</dbReference>
<sequence>MALPRAKKRSGTVFSRDEIGVEQLQSLKEKFADGDLNEKEFVSLFREIVDASLSETQLTELFQKIDANSDGTVDWDELTNYMFLSGSGSDEYTGDDGNSCYETAYPEKFTGDMGSGNGPGGTGPAPTDTMGNVTGGSGGALGLGLLLHHKDVITRIVRLERPSVYLTTSKDGSVRTWSANSLAPQQVLASGRDWLTDCCVMKRSNRLAVSSMNRTLSFYDLNSGQLIGDLVDYSRKQCIPLCLAYVEKPSDDREALVVGDDTGGISVLTCSDQWLACDGRSPPPGASASAQMAATTTPSNPSSLGGGGGNPAGSAVLEAQGFSSRVKFQKHTDWITRVKWVHDMRAVVATSLDATVSILDVDRLVVKFEYTRHRKGVFDLAWCASTRLIASCGMERDIHIWNPYSSQRAVATLKGHTSSVLHLVSDDDNFQIVSAAADNTVKVWDVRNHRCLQTFIVDRHRGGSSVASNRVSALLFDGKQPCLMTATTQLTRWAVKTAGGPARGGVPVERPIRLACYNNVFHQVVTAAMDAESAIKTWSAETGDEISSFTHAHGANPVTSIAFDHAGRRLLTGSHDGEQLKMWNFSNGALVKQFHKKEPPVVSSLLFTPTQATGGTVASSAALSDDPSGGSNGAEAAVASAAPRKRKVRDIMLLPASFGMDHEGRRGNSALMAKAELPSPTRVRLQHGQDHPTPVPPVQPPRPEASQPLQDSARGPSPRPRPHVVGGTRTARGSETSQYRQHEVTNIMDIERNLRVGMGDFICQRFVCSVGWDRQLYVWADKNDESEALPVHVLPPDSDGDDDDHDPDELGHGRRGRRRRRRQHHTMDVLALAYLPPAYVATAGLDGLVLLWSLNSGELVAPLHQNSGPIESLWYAEKLELLFAAGERGILLCFDRSMATQAEIPLDVSVQSQSSQISTNLEAVTVLRCDKANTHLVSGDAAGYVKVWELRVARNHEGVELALVCTWRLGSGNSYNQAGASNSLSAPSRRVLCADFVENLTRVPELFLVFSCADGEVSLWTLDGLQVGSFGGRHRSWQLGRPSTYASSESSCEWGWLPRRRQSSFLSNEDTLANALLPPTAVFIKNCTISALNGSTSEPRENFLLEDTMPKPGEVWICVSGHRSRAAAQNASKKLDDADGELSGDGSFSGCIGRKSLALSTVGNAAILSRRSSPFGPGNNNGEPRTLATPSYLKRKIADVNGEVTDLITIVKVTRGEISCWDGSANNPLGALKVLDLSEFVRKAGWTKHALLSYFVGRSFL</sequence>
<dbReference type="PROSITE" id="PS50294">
    <property type="entry name" value="WD_REPEATS_REGION"/>
    <property type="match status" value="1"/>
</dbReference>
<dbReference type="EMBL" id="JH159160">
    <property type="protein sequence ID" value="EGZ09217.1"/>
    <property type="molecule type" value="Genomic_DNA"/>
</dbReference>
<dbReference type="InterPro" id="IPR011992">
    <property type="entry name" value="EF-hand-dom_pair"/>
</dbReference>
<feature type="region of interest" description="Disordered" evidence="5">
    <location>
        <begin position="281"/>
        <end position="310"/>
    </location>
</feature>
<dbReference type="InterPro" id="IPR001680">
    <property type="entry name" value="WD40_rpt"/>
</dbReference>
<dbReference type="InterPro" id="IPR018247">
    <property type="entry name" value="EF_Hand_1_Ca_BS"/>
</dbReference>
<accession>G5A7B2</accession>
<evidence type="ECO:0000256" key="2">
    <source>
        <dbReference type="ARBA" id="ARBA00022737"/>
    </source>
</evidence>
<dbReference type="Pfam" id="PF00400">
    <property type="entry name" value="WD40"/>
    <property type="match status" value="3"/>
</dbReference>
<dbReference type="SUPFAM" id="SSF50978">
    <property type="entry name" value="WD40 repeat-like"/>
    <property type="match status" value="3"/>
</dbReference>